<feature type="region of interest" description="Disordered" evidence="1">
    <location>
        <begin position="21"/>
        <end position="102"/>
    </location>
</feature>
<name>A0A9W9YQR9_9CNID</name>
<proteinExistence type="predicted"/>
<dbReference type="AlphaFoldDB" id="A0A9W9YQR9"/>
<dbReference type="Gene3D" id="1.20.58.2220">
    <property type="entry name" value="Formin, FH2 domain"/>
    <property type="match status" value="1"/>
</dbReference>
<feature type="domain" description="DAD" evidence="2">
    <location>
        <begin position="65"/>
        <end position="97"/>
    </location>
</feature>
<keyword evidence="5" id="KW-1185">Reference proteome</keyword>
<protein>
    <submittedName>
        <fullName evidence="4">Protein diaphanous 1</fullName>
    </submittedName>
</protein>
<evidence type="ECO:0000259" key="3">
    <source>
        <dbReference type="PROSITE" id="PS51444"/>
    </source>
</evidence>
<evidence type="ECO:0000313" key="4">
    <source>
        <dbReference type="EMBL" id="KAJ7363347.1"/>
    </source>
</evidence>
<comment type="caution">
    <text evidence="4">The sequence shown here is derived from an EMBL/GenBank/DDBJ whole genome shotgun (WGS) entry which is preliminary data.</text>
</comment>
<organism evidence="4 5">
    <name type="scientific">Desmophyllum pertusum</name>
    <dbReference type="NCBI Taxonomy" id="174260"/>
    <lineage>
        <taxon>Eukaryota</taxon>
        <taxon>Metazoa</taxon>
        <taxon>Cnidaria</taxon>
        <taxon>Anthozoa</taxon>
        <taxon>Hexacorallia</taxon>
        <taxon>Scleractinia</taxon>
        <taxon>Caryophylliina</taxon>
        <taxon>Caryophylliidae</taxon>
        <taxon>Desmophyllum</taxon>
    </lineage>
</organism>
<dbReference type="PROSITE" id="PS51231">
    <property type="entry name" value="DAD"/>
    <property type="match status" value="1"/>
</dbReference>
<evidence type="ECO:0000313" key="5">
    <source>
        <dbReference type="Proteomes" id="UP001163046"/>
    </source>
</evidence>
<dbReference type="InterPro" id="IPR042201">
    <property type="entry name" value="FH2_Formin_sf"/>
</dbReference>
<dbReference type="Proteomes" id="UP001163046">
    <property type="component" value="Unassembled WGS sequence"/>
</dbReference>
<evidence type="ECO:0000259" key="2">
    <source>
        <dbReference type="PROSITE" id="PS51231"/>
    </source>
</evidence>
<dbReference type="OrthoDB" id="1104827at2759"/>
<gene>
    <name evidence="4" type="primary">DIAPH1_3</name>
    <name evidence="4" type="ORF">OS493_011635</name>
</gene>
<sequence length="102" mass="11813">MEEFFGDIKTFLDFFEKAKKDNAKRKDKEEKDKKAKERAEKEKERKKRMETEKSKRKPVVDMNADDDQEGVLDGLMEALNTGSAFRDPSRPVRKKAGGKKAC</sequence>
<dbReference type="EMBL" id="MU827306">
    <property type="protein sequence ID" value="KAJ7363347.1"/>
    <property type="molecule type" value="Genomic_DNA"/>
</dbReference>
<feature type="compositionally biased region" description="Basic and acidic residues" evidence="1">
    <location>
        <begin position="21"/>
        <end position="53"/>
    </location>
</feature>
<dbReference type="InterPro" id="IPR014767">
    <property type="entry name" value="DAD_dom"/>
</dbReference>
<feature type="compositionally biased region" description="Basic residues" evidence="1">
    <location>
        <begin position="91"/>
        <end position="102"/>
    </location>
</feature>
<dbReference type="InterPro" id="IPR015425">
    <property type="entry name" value="FH2_Formin"/>
</dbReference>
<feature type="domain" description="FH2" evidence="3">
    <location>
        <begin position="1"/>
        <end position="41"/>
    </location>
</feature>
<dbReference type="PROSITE" id="PS51444">
    <property type="entry name" value="FH2"/>
    <property type="match status" value="1"/>
</dbReference>
<evidence type="ECO:0000256" key="1">
    <source>
        <dbReference type="SAM" id="MobiDB-lite"/>
    </source>
</evidence>
<accession>A0A9W9YQR9</accession>
<reference evidence="4" key="1">
    <citation type="submission" date="2023-01" db="EMBL/GenBank/DDBJ databases">
        <title>Genome assembly of the deep-sea coral Lophelia pertusa.</title>
        <authorList>
            <person name="Herrera S."/>
            <person name="Cordes E."/>
        </authorList>
    </citation>
    <scope>NUCLEOTIDE SEQUENCE</scope>
    <source>
        <strain evidence="4">USNM1676648</strain>
        <tissue evidence="4">Polyp</tissue>
    </source>
</reference>